<keyword evidence="3" id="KW-0560">Oxidoreductase</keyword>
<evidence type="ECO:0000256" key="1">
    <source>
        <dbReference type="ARBA" id="ARBA00006484"/>
    </source>
</evidence>
<proteinExistence type="inferred from homology"/>
<dbReference type="InterPro" id="IPR036291">
    <property type="entry name" value="NAD(P)-bd_dom_sf"/>
</dbReference>
<keyword evidence="2" id="KW-0521">NADP</keyword>
<sequence>MSEISFSEADAQALKGKVVVLTGGAQGIGAATVGLLHGFGAHVYFGDWNEEKGQQVEQEAKASSKSNNGGSVYFRQVDVRNHDSQLALFDAAHAAHGRVDVAISCAAITESPGWFEPQDLNLETVRKEPLPVKNIVDINLTSVILFSRIALAFMKADPKEDSAGVKFSKSIVLVSSIAGITEAPGLFAYSASKHGVIGMMRALRPWAPSKYGIRANAICPWATDTQLLAGVKAKWVKEKMPMNQPADVARMIVQCAADGNLNGKAVYVAGGRGYDTEEGVDRTRPQWMGEENAVIFQRGQEILGLGDNWTDNI</sequence>
<dbReference type="GeneID" id="85311728"/>
<comment type="similarity">
    <text evidence="1">Belongs to the short-chain dehydrogenases/reductases (SDR) family.</text>
</comment>
<gene>
    <name evidence="4" type="ORF">QBC33DRAFT_545168</name>
</gene>
<name>A0AAJ0FFD9_9PEZI</name>
<dbReference type="RefSeq" id="XP_060281555.1">
    <property type="nucleotide sequence ID" value="XM_060428541.1"/>
</dbReference>
<dbReference type="Pfam" id="PF00106">
    <property type="entry name" value="adh_short"/>
    <property type="match status" value="1"/>
</dbReference>
<dbReference type="Gene3D" id="3.40.50.720">
    <property type="entry name" value="NAD(P)-binding Rossmann-like Domain"/>
    <property type="match status" value="1"/>
</dbReference>
<comment type="caution">
    <text evidence="4">The sequence shown here is derived from an EMBL/GenBank/DDBJ whole genome shotgun (WGS) entry which is preliminary data.</text>
</comment>
<organism evidence="4 5">
    <name type="scientific">Phialemonium atrogriseum</name>
    <dbReference type="NCBI Taxonomy" id="1093897"/>
    <lineage>
        <taxon>Eukaryota</taxon>
        <taxon>Fungi</taxon>
        <taxon>Dikarya</taxon>
        <taxon>Ascomycota</taxon>
        <taxon>Pezizomycotina</taxon>
        <taxon>Sordariomycetes</taxon>
        <taxon>Sordariomycetidae</taxon>
        <taxon>Cephalothecales</taxon>
        <taxon>Cephalothecaceae</taxon>
        <taxon>Phialemonium</taxon>
    </lineage>
</organism>
<dbReference type="GO" id="GO:0005737">
    <property type="term" value="C:cytoplasm"/>
    <property type="evidence" value="ECO:0007669"/>
    <property type="project" value="TreeGrafter"/>
</dbReference>
<dbReference type="PANTHER" id="PTHR44229">
    <property type="entry name" value="15-HYDROXYPROSTAGLANDIN DEHYDROGENASE [NAD(+)]"/>
    <property type="match status" value="1"/>
</dbReference>
<protein>
    <submittedName>
        <fullName evidence="4">Uncharacterized protein</fullName>
    </submittedName>
</protein>
<evidence type="ECO:0000256" key="2">
    <source>
        <dbReference type="ARBA" id="ARBA00022857"/>
    </source>
</evidence>
<accession>A0AAJ0FFD9</accession>
<evidence type="ECO:0000313" key="4">
    <source>
        <dbReference type="EMBL" id="KAK1765342.1"/>
    </source>
</evidence>
<dbReference type="PRINTS" id="PR00081">
    <property type="entry name" value="GDHRDH"/>
</dbReference>
<reference evidence="4" key="1">
    <citation type="submission" date="2023-06" db="EMBL/GenBank/DDBJ databases">
        <title>Genome-scale phylogeny and comparative genomics of the fungal order Sordariales.</title>
        <authorList>
            <consortium name="Lawrence Berkeley National Laboratory"/>
            <person name="Hensen N."/>
            <person name="Bonometti L."/>
            <person name="Westerberg I."/>
            <person name="Brannstrom I.O."/>
            <person name="Guillou S."/>
            <person name="Cros-Aarteil S."/>
            <person name="Calhoun S."/>
            <person name="Haridas S."/>
            <person name="Kuo A."/>
            <person name="Mondo S."/>
            <person name="Pangilinan J."/>
            <person name="Riley R."/>
            <person name="Labutti K."/>
            <person name="Andreopoulos B."/>
            <person name="Lipzen A."/>
            <person name="Chen C."/>
            <person name="Yanf M."/>
            <person name="Daum C."/>
            <person name="Ng V."/>
            <person name="Clum A."/>
            <person name="Steindorff A."/>
            <person name="Ohm R."/>
            <person name="Martin F."/>
            <person name="Silar P."/>
            <person name="Natvig D."/>
            <person name="Lalanne C."/>
            <person name="Gautier V."/>
            <person name="Ament-Velasquez S.L."/>
            <person name="Kruys A."/>
            <person name="Hutchinson M.I."/>
            <person name="Powell A.J."/>
            <person name="Barry K."/>
            <person name="Miller A.N."/>
            <person name="Grigoriev I.V."/>
            <person name="Debuchy R."/>
            <person name="Gladieux P."/>
            <person name="Thoren M.H."/>
            <person name="Johannesson H."/>
        </authorList>
    </citation>
    <scope>NUCLEOTIDE SEQUENCE</scope>
    <source>
        <strain evidence="4">8032-3</strain>
    </source>
</reference>
<dbReference type="AlphaFoldDB" id="A0AAJ0FFD9"/>
<dbReference type="PROSITE" id="PS00061">
    <property type="entry name" value="ADH_SHORT"/>
    <property type="match status" value="1"/>
</dbReference>
<dbReference type="PANTHER" id="PTHR44229:SF4">
    <property type="entry name" value="15-HYDROXYPROSTAGLANDIN DEHYDROGENASE [NAD(+)]"/>
    <property type="match status" value="1"/>
</dbReference>
<dbReference type="SUPFAM" id="SSF51735">
    <property type="entry name" value="NAD(P)-binding Rossmann-fold domains"/>
    <property type="match status" value="1"/>
</dbReference>
<evidence type="ECO:0000313" key="5">
    <source>
        <dbReference type="Proteomes" id="UP001244011"/>
    </source>
</evidence>
<dbReference type="GO" id="GO:0016616">
    <property type="term" value="F:oxidoreductase activity, acting on the CH-OH group of donors, NAD or NADP as acceptor"/>
    <property type="evidence" value="ECO:0007669"/>
    <property type="project" value="TreeGrafter"/>
</dbReference>
<dbReference type="InterPro" id="IPR020904">
    <property type="entry name" value="Sc_DH/Rdtase_CS"/>
</dbReference>
<evidence type="ECO:0000256" key="3">
    <source>
        <dbReference type="ARBA" id="ARBA00023002"/>
    </source>
</evidence>
<dbReference type="Proteomes" id="UP001244011">
    <property type="component" value="Unassembled WGS sequence"/>
</dbReference>
<dbReference type="EMBL" id="MU839016">
    <property type="protein sequence ID" value="KAK1765342.1"/>
    <property type="molecule type" value="Genomic_DNA"/>
</dbReference>
<keyword evidence="5" id="KW-1185">Reference proteome</keyword>
<dbReference type="InterPro" id="IPR002347">
    <property type="entry name" value="SDR_fam"/>
</dbReference>